<protein>
    <submittedName>
        <fullName evidence="1">Uncharacterized protein</fullName>
    </submittedName>
</protein>
<accession>A0A0F9QTL7</accession>
<dbReference type="AlphaFoldDB" id="A0A0F9QTL7"/>
<evidence type="ECO:0000313" key="1">
    <source>
        <dbReference type="EMBL" id="KKN40347.1"/>
    </source>
</evidence>
<gene>
    <name evidence="1" type="ORF">LCGC14_0733990</name>
</gene>
<dbReference type="EMBL" id="LAZR01001710">
    <property type="protein sequence ID" value="KKN40347.1"/>
    <property type="molecule type" value="Genomic_DNA"/>
</dbReference>
<reference evidence="1" key="1">
    <citation type="journal article" date="2015" name="Nature">
        <title>Complex archaea that bridge the gap between prokaryotes and eukaryotes.</title>
        <authorList>
            <person name="Spang A."/>
            <person name="Saw J.H."/>
            <person name="Jorgensen S.L."/>
            <person name="Zaremba-Niedzwiedzka K."/>
            <person name="Martijn J."/>
            <person name="Lind A.E."/>
            <person name="van Eijk R."/>
            <person name="Schleper C."/>
            <person name="Guy L."/>
            <person name="Ettema T.J."/>
        </authorList>
    </citation>
    <scope>NUCLEOTIDE SEQUENCE</scope>
</reference>
<name>A0A0F9QTL7_9ZZZZ</name>
<proteinExistence type="predicted"/>
<organism evidence="1">
    <name type="scientific">marine sediment metagenome</name>
    <dbReference type="NCBI Taxonomy" id="412755"/>
    <lineage>
        <taxon>unclassified sequences</taxon>
        <taxon>metagenomes</taxon>
        <taxon>ecological metagenomes</taxon>
    </lineage>
</organism>
<comment type="caution">
    <text evidence="1">The sequence shown here is derived from an EMBL/GenBank/DDBJ whole genome shotgun (WGS) entry which is preliminary data.</text>
</comment>
<sequence>MKVYGHTYIVRWPAGMDRIMENAVYDRINRSGAWQCKPGIMLLSVALRVAYEEQLAKAVSDV</sequence>